<keyword evidence="2" id="KW-1185">Reference proteome</keyword>
<protein>
    <submittedName>
        <fullName evidence="1">Uncharacterized protein</fullName>
    </submittedName>
</protein>
<reference evidence="1 2" key="1">
    <citation type="submission" date="2019-08" db="EMBL/GenBank/DDBJ databases">
        <authorList>
            <person name="Shi S."/>
        </authorList>
    </citation>
    <scope>NUCLEOTIDE SEQUENCE [LARGE SCALE GENOMIC DNA]</scope>
    <source>
        <strain evidence="1 2">GY10130</strain>
    </source>
</reference>
<dbReference type="Proteomes" id="UP000321926">
    <property type="component" value="Unassembled WGS sequence"/>
</dbReference>
<evidence type="ECO:0000313" key="2">
    <source>
        <dbReference type="Proteomes" id="UP000321926"/>
    </source>
</evidence>
<comment type="caution">
    <text evidence="1">The sequence shown here is derived from an EMBL/GenBank/DDBJ whole genome shotgun (WGS) entry which is preliminary data.</text>
</comment>
<dbReference type="EMBL" id="VRTY01000144">
    <property type="protein sequence ID" value="TXK23524.1"/>
    <property type="molecule type" value="Genomic_DNA"/>
</dbReference>
<sequence>MTLRYQILFSIEVLHDYFGSGKWKEVLFVPLPETARLLKESGCLLRQVENQLLVVVRLDAAHKPVALPELFTRFSFMLQPQSPNYVNFTNLPLPEAGFKCFWFSNLKGSSTGTVNYLTAPIGSYSNTNSYKPGEFAKGTNGKTYEAIKKNSGNQQPNNSQAAKDFWVLREEKQFVSGEDTVVTEAGETYPIVLAGPHHAITAAAPATVHEVSLFAYQAPNGNYTKKMASQRVSFNEPHDQVPVDFRKLPAGLYKISVNAETHFVYYPAAAEVAGTPMFLDLYHLPQDQPLSFLKPDGTLKNIKFTLHFGSRSVYWRYKTRTEDIDTIHDSSGEFTFQQAGLRQFISLKPIPLSDQPRKTLSGNTGTLVVASPLPSPRGDRLLDKQEELFTTETFINF</sequence>
<evidence type="ECO:0000313" key="1">
    <source>
        <dbReference type="EMBL" id="TXK23524.1"/>
    </source>
</evidence>
<accession>A0A5C8IR42</accession>
<gene>
    <name evidence="1" type="ORF">FVR03_22515</name>
</gene>
<dbReference type="RefSeq" id="WP_147924035.1">
    <property type="nucleotide sequence ID" value="NZ_VRTY01000144.1"/>
</dbReference>
<name>A0A5C8IR42_9BACT</name>
<dbReference type="OrthoDB" id="1494671at2"/>
<proteinExistence type="predicted"/>
<organism evidence="1 2">
    <name type="scientific">Pontibacter qinzhouensis</name>
    <dbReference type="NCBI Taxonomy" id="2603253"/>
    <lineage>
        <taxon>Bacteria</taxon>
        <taxon>Pseudomonadati</taxon>
        <taxon>Bacteroidota</taxon>
        <taxon>Cytophagia</taxon>
        <taxon>Cytophagales</taxon>
        <taxon>Hymenobacteraceae</taxon>
        <taxon>Pontibacter</taxon>
    </lineage>
</organism>
<dbReference type="AlphaFoldDB" id="A0A5C8IR42"/>